<protein>
    <submittedName>
        <fullName evidence="3">Uncharacterized protein</fullName>
    </submittedName>
</protein>
<evidence type="ECO:0000313" key="3">
    <source>
        <dbReference type="EMBL" id="SPF34814.1"/>
    </source>
</evidence>
<dbReference type="AlphaFoldDB" id="A0A2U3K557"/>
<feature type="compositionally biased region" description="Polar residues" evidence="1">
    <location>
        <begin position="101"/>
        <end position="147"/>
    </location>
</feature>
<evidence type="ECO:0000256" key="1">
    <source>
        <dbReference type="SAM" id="MobiDB-lite"/>
    </source>
</evidence>
<organism evidence="3 4">
    <name type="scientific">Candidatus Sulfotelmatobacter kueseliae</name>
    <dbReference type="NCBI Taxonomy" id="2042962"/>
    <lineage>
        <taxon>Bacteria</taxon>
        <taxon>Pseudomonadati</taxon>
        <taxon>Acidobacteriota</taxon>
        <taxon>Terriglobia</taxon>
        <taxon>Terriglobales</taxon>
        <taxon>Candidatus Korobacteraceae</taxon>
        <taxon>Candidatus Sulfotelmatobacter</taxon>
    </lineage>
</organism>
<keyword evidence="2" id="KW-0472">Membrane</keyword>
<feature type="region of interest" description="Disordered" evidence="1">
    <location>
        <begin position="91"/>
        <end position="166"/>
    </location>
</feature>
<reference evidence="4" key="1">
    <citation type="submission" date="2018-02" db="EMBL/GenBank/DDBJ databases">
        <authorList>
            <person name="Hausmann B."/>
        </authorList>
    </citation>
    <scope>NUCLEOTIDE SEQUENCE [LARGE SCALE GENOMIC DNA]</scope>
    <source>
        <strain evidence="4">Peat soil MAG SbA1</strain>
    </source>
</reference>
<feature type="compositionally biased region" description="Basic and acidic residues" evidence="1">
    <location>
        <begin position="157"/>
        <end position="166"/>
    </location>
</feature>
<sequence length="166" mass="18067">MPGSLRGKDRGDVLTTLFTNTAITTATPFDAPVPAKRHGWLPLLTVLFCLSYGLMTMLIVEQGATIESQRALIRELFRDSTELTSFKMKAQQERNLAGAQLSPSPKTQAPVTRSPSTQVPSTQAPTQHAPSSQAAPQHSTQKQNPYQMPSRPAADLGDNRRALITI</sequence>
<keyword evidence="2" id="KW-0812">Transmembrane</keyword>
<evidence type="ECO:0000313" key="4">
    <source>
        <dbReference type="Proteomes" id="UP000238701"/>
    </source>
</evidence>
<name>A0A2U3K557_9BACT</name>
<dbReference type="Proteomes" id="UP000238701">
    <property type="component" value="Unassembled WGS sequence"/>
</dbReference>
<gene>
    <name evidence="3" type="ORF">SBA1_1340027</name>
</gene>
<proteinExistence type="predicted"/>
<evidence type="ECO:0000256" key="2">
    <source>
        <dbReference type="SAM" id="Phobius"/>
    </source>
</evidence>
<keyword evidence="2" id="KW-1133">Transmembrane helix</keyword>
<feature type="transmembrane region" description="Helical" evidence="2">
    <location>
        <begin position="40"/>
        <end position="60"/>
    </location>
</feature>
<dbReference type="EMBL" id="OMOD01000040">
    <property type="protein sequence ID" value="SPF34814.1"/>
    <property type="molecule type" value="Genomic_DNA"/>
</dbReference>
<accession>A0A2U3K557</accession>